<dbReference type="AlphaFoldDB" id="A0A934TZU7"/>
<feature type="active site" description="Proton donor/acceptor" evidence="9">
    <location>
        <position position="141"/>
    </location>
</feature>
<evidence type="ECO:0000256" key="5">
    <source>
        <dbReference type="ARBA" id="ARBA00022915"/>
    </source>
</evidence>
<dbReference type="Pfam" id="PF05173">
    <property type="entry name" value="DapB_C"/>
    <property type="match status" value="1"/>
</dbReference>
<dbReference type="Pfam" id="PF01113">
    <property type="entry name" value="DapB_N"/>
    <property type="match status" value="1"/>
</dbReference>
<dbReference type="GO" id="GO:0050661">
    <property type="term" value="F:NADP binding"/>
    <property type="evidence" value="ECO:0007669"/>
    <property type="project" value="UniProtKB-UniRule"/>
</dbReference>
<feature type="binding site" evidence="9">
    <location>
        <position position="142"/>
    </location>
    <ligand>
        <name>(S)-2,3,4,5-tetrahydrodipicolinate</name>
        <dbReference type="ChEBI" id="CHEBI:16845"/>
    </ligand>
</feature>
<feature type="binding site" evidence="9">
    <location>
        <begin position="8"/>
        <end position="13"/>
    </location>
    <ligand>
        <name>NAD(+)</name>
        <dbReference type="ChEBI" id="CHEBI:57540"/>
    </ligand>
</feature>
<comment type="function">
    <text evidence="9">Catalyzes the conversion of 4-hydroxy-tetrahydrodipicolinate (HTPA) to tetrahydrodipicolinate.</text>
</comment>
<comment type="similarity">
    <text evidence="1 9">Belongs to the DapB family.</text>
</comment>
<comment type="caution">
    <text evidence="9">Was originally thought to be a dihydrodipicolinate reductase (DHDPR), catalyzing the conversion of dihydrodipicolinate to tetrahydrodipicolinate. However, it was shown in E.coli that the substrate of the enzymatic reaction is not dihydrodipicolinate (DHDP) but in fact (2S,4S)-4-hydroxy-2,3,4,5-tetrahydrodipicolinic acid (HTPA), the product released by the DapA-catalyzed reaction.</text>
</comment>
<dbReference type="PIRSF" id="PIRSF000161">
    <property type="entry name" value="DHPR"/>
    <property type="match status" value="1"/>
</dbReference>
<evidence type="ECO:0000256" key="3">
    <source>
        <dbReference type="ARBA" id="ARBA00022605"/>
    </source>
</evidence>
<dbReference type="FunFam" id="3.30.360.10:FF:000009">
    <property type="entry name" value="4-hydroxy-tetrahydrodipicolinate reductase"/>
    <property type="match status" value="1"/>
</dbReference>
<evidence type="ECO:0000256" key="2">
    <source>
        <dbReference type="ARBA" id="ARBA00022490"/>
    </source>
</evidence>
<evidence type="ECO:0000313" key="13">
    <source>
        <dbReference type="EMBL" id="MBK6087835.1"/>
    </source>
</evidence>
<keyword evidence="7 9" id="KW-0520">NAD</keyword>
<evidence type="ECO:0000256" key="4">
    <source>
        <dbReference type="ARBA" id="ARBA00022857"/>
    </source>
</evidence>
<feature type="binding site" evidence="9">
    <location>
        <begin position="84"/>
        <end position="86"/>
    </location>
    <ligand>
        <name>NAD(+)</name>
        <dbReference type="ChEBI" id="CHEBI:57540"/>
    </ligand>
</feature>
<comment type="subunit">
    <text evidence="9">Homotetramer.</text>
</comment>
<comment type="catalytic activity">
    <reaction evidence="9">
        <text>(S)-2,3,4,5-tetrahydrodipicolinate + NADP(+) + H2O = (2S,4S)-4-hydroxy-2,3,4,5-tetrahydrodipicolinate + NADPH + H(+)</text>
        <dbReference type="Rhea" id="RHEA:35331"/>
        <dbReference type="ChEBI" id="CHEBI:15377"/>
        <dbReference type="ChEBI" id="CHEBI:15378"/>
        <dbReference type="ChEBI" id="CHEBI:16845"/>
        <dbReference type="ChEBI" id="CHEBI:57783"/>
        <dbReference type="ChEBI" id="CHEBI:58349"/>
        <dbReference type="ChEBI" id="CHEBI:67139"/>
        <dbReference type="EC" id="1.17.1.8"/>
    </reaction>
</comment>
<feature type="active site" description="Proton donor" evidence="9">
    <location>
        <position position="145"/>
    </location>
</feature>
<protein>
    <recommendedName>
        <fullName evidence="9 10">4-hydroxy-tetrahydrodipicolinate reductase</fullName>
        <shortName evidence="9">HTPA reductase</shortName>
        <ecNumber evidence="9 10">1.17.1.8</ecNumber>
    </recommendedName>
</protein>
<name>A0A934TZU7_9FIRM</name>
<feature type="binding site" evidence="9">
    <location>
        <begin position="151"/>
        <end position="152"/>
    </location>
    <ligand>
        <name>(S)-2,3,4,5-tetrahydrodipicolinate</name>
        <dbReference type="ChEBI" id="CHEBI:16845"/>
    </ligand>
</feature>
<keyword evidence="6 9" id="KW-0560">Oxidoreductase</keyword>
<dbReference type="Gene3D" id="3.30.360.10">
    <property type="entry name" value="Dihydrodipicolinate Reductase, domain 2"/>
    <property type="match status" value="1"/>
</dbReference>
<evidence type="ECO:0000313" key="14">
    <source>
        <dbReference type="Proteomes" id="UP000633365"/>
    </source>
</evidence>
<dbReference type="SUPFAM" id="SSF55347">
    <property type="entry name" value="Glyceraldehyde-3-phosphate dehydrogenase-like, C-terminal domain"/>
    <property type="match status" value="1"/>
</dbReference>
<dbReference type="CDD" id="cd02274">
    <property type="entry name" value="DHDPR_N"/>
    <property type="match status" value="1"/>
</dbReference>
<dbReference type="GO" id="GO:0051287">
    <property type="term" value="F:NAD binding"/>
    <property type="evidence" value="ECO:0007669"/>
    <property type="project" value="UniProtKB-UniRule"/>
</dbReference>
<feature type="binding site" evidence="9">
    <location>
        <begin position="108"/>
        <end position="111"/>
    </location>
    <ligand>
        <name>NAD(+)</name>
        <dbReference type="ChEBI" id="CHEBI:57540"/>
    </ligand>
</feature>
<dbReference type="InterPro" id="IPR000846">
    <property type="entry name" value="DapB_N"/>
</dbReference>
<keyword evidence="3 9" id="KW-0028">Amino-acid biosynthesis</keyword>
<gene>
    <name evidence="9" type="primary">dapB</name>
    <name evidence="13" type="ORF">JKK62_04050</name>
</gene>
<dbReference type="PROSITE" id="PS01298">
    <property type="entry name" value="DAPB"/>
    <property type="match status" value="1"/>
</dbReference>
<feature type="binding site" evidence="9">
    <location>
        <position position="40"/>
    </location>
    <ligand>
        <name>NADP(+)</name>
        <dbReference type="ChEBI" id="CHEBI:58349"/>
    </ligand>
</feature>
<evidence type="ECO:0000256" key="7">
    <source>
        <dbReference type="ARBA" id="ARBA00023027"/>
    </source>
</evidence>
<accession>A0A934TZU7</accession>
<dbReference type="EC" id="1.17.1.8" evidence="9 10"/>
<dbReference type="InterPro" id="IPR022664">
    <property type="entry name" value="DapB_N_CS"/>
</dbReference>
<keyword evidence="2 9" id="KW-0963">Cytoplasm</keyword>
<keyword evidence="5 9" id="KW-0220">Diaminopimelate biosynthesis</keyword>
<dbReference type="HAMAP" id="MF_00102">
    <property type="entry name" value="DapB"/>
    <property type="match status" value="1"/>
</dbReference>
<comment type="catalytic activity">
    <reaction evidence="9">
        <text>(S)-2,3,4,5-tetrahydrodipicolinate + NAD(+) + H2O = (2S,4S)-4-hydroxy-2,3,4,5-tetrahydrodipicolinate + NADH + H(+)</text>
        <dbReference type="Rhea" id="RHEA:35323"/>
        <dbReference type="ChEBI" id="CHEBI:15377"/>
        <dbReference type="ChEBI" id="CHEBI:15378"/>
        <dbReference type="ChEBI" id="CHEBI:16845"/>
        <dbReference type="ChEBI" id="CHEBI:57540"/>
        <dbReference type="ChEBI" id="CHEBI:57945"/>
        <dbReference type="ChEBI" id="CHEBI:67139"/>
        <dbReference type="EC" id="1.17.1.8"/>
    </reaction>
</comment>
<evidence type="ECO:0000256" key="6">
    <source>
        <dbReference type="ARBA" id="ARBA00023002"/>
    </source>
</evidence>
<comment type="caution">
    <text evidence="13">The sequence shown here is derived from an EMBL/GenBank/DDBJ whole genome shotgun (WGS) entry which is preliminary data.</text>
</comment>
<dbReference type="InterPro" id="IPR036291">
    <property type="entry name" value="NAD(P)-bd_dom_sf"/>
</dbReference>
<dbReference type="PANTHER" id="PTHR20836:SF7">
    <property type="entry name" value="4-HYDROXY-TETRAHYDRODIPICOLINATE REDUCTASE"/>
    <property type="match status" value="1"/>
</dbReference>
<reference evidence="13" key="1">
    <citation type="submission" date="2021-01" db="EMBL/GenBank/DDBJ databases">
        <title>Genome public.</title>
        <authorList>
            <person name="Liu C."/>
            <person name="Sun Q."/>
        </authorList>
    </citation>
    <scope>NUCLEOTIDE SEQUENCE</scope>
    <source>
        <strain evidence="13">M6</strain>
    </source>
</reference>
<dbReference type="SUPFAM" id="SSF51735">
    <property type="entry name" value="NAD(P)-binding Rossmann-fold domains"/>
    <property type="match status" value="1"/>
</dbReference>
<evidence type="ECO:0000256" key="1">
    <source>
        <dbReference type="ARBA" id="ARBA00006642"/>
    </source>
</evidence>
<dbReference type="EMBL" id="JAEQMG010000041">
    <property type="protein sequence ID" value="MBK6087835.1"/>
    <property type="molecule type" value="Genomic_DNA"/>
</dbReference>
<dbReference type="InterPro" id="IPR023940">
    <property type="entry name" value="DHDPR_bac"/>
</dbReference>
<feature type="domain" description="Dihydrodipicolinate reductase C-terminal" evidence="12">
    <location>
        <begin position="114"/>
        <end position="247"/>
    </location>
</feature>
<organism evidence="13 14">
    <name type="scientific">Ruminococcus difficilis</name>
    <dbReference type="NCBI Taxonomy" id="2763069"/>
    <lineage>
        <taxon>Bacteria</taxon>
        <taxon>Bacillati</taxon>
        <taxon>Bacillota</taxon>
        <taxon>Clostridia</taxon>
        <taxon>Eubacteriales</taxon>
        <taxon>Oscillospiraceae</taxon>
        <taxon>Ruminococcus</taxon>
    </lineage>
</organism>
<evidence type="ECO:0000259" key="11">
    <source>
        <dbReference type="Pfam" id="PF01113"/>
    </source>
</evidence>
<keyword evidence="4 9" id="KW-0521">NADP</keyword>
<dbReference type="GO" id="GO:0019877">
    <property type="term" value="P:diaminopimelate biosynthetic process"/>
    <property type="evidence" value="ECO:0007669"/>
    <property type="project" value="UniProtKB-UniRule"/>
</dbReference>
<dbReference type="GO" id="GO:0016726">
    <property type="term" value="F:oxidoreductase activity, acting on CH or CH2 groups, NAD or NADP as acceptor"/>
    <property type="evidence" value="ECO:0007669"/>
    <property type="project" value="UniProtKB-UniRule"/>
</dbReference>
<dbReference type="PANTHER" id="PTHR20836">
    <property type="entry name" value="DIHYDRODIPICOLINATE REDUCTASE"/>
    <property type="match status" value="1"/>
</dbReference>
<dbReference type="GO" id="GO:0009089">
    <property type="term" value="P:lysine biosynthetic process via diaminopimelate"/>
    <property type="evidence" value="ECO:0007669"/>
    <property type="project" value="UniProtKB-UniRule"/>
</dbReference>
<dbReference type="RefSeq" id="WP_186833392.1">
    <property type="nucleotide sequence ID" value="NZ_JAEQMG010000041.1"/>
</dbReference>
<evidence type="ECO:0000256" key="9">
    <source>
        <dbReference type="HAMAP-Rule" id="MF_00102"/>
    </source>
</evidence>
<sequence>MIKILLNGCLGKMGQAVEACINEREDTMISCGVDIADGDKAYPVYTCFYDVQEKPDVIIDFSNPLVLDDMLAFAVKNQTPVIICTTGFSDAQVQKIKDTAKQIPVFYSGNMSLGINVLIALSKMAAKVLYNSFDIEVVEKHHNLKIDAPSGTALMIADAINEEIGGAQYVYDRHAYRKRREHNEIGIHSIRGGTIVGEHEVIFAGHDEVVSLKHQAQSKGVFAAGAVNAAAYMKDKPAGLYDMSDVLKG</sequence>
<dbReference type="InterPro" id="IPR022663">
    <property type="entry name" value="DapB_C"/>
</dbReference>
<dbReference type="GO" id="GO:0005829">
    <property type="term" value="C:cytosol"/>
    <property type="evidence" value="ECO:0007669"/>
    <property type="project" value="TreeGrafter"/>
</dbReference>
<feature type="binding site" evidence="9">
    <location>
        <position position="39"/>
    </location>
    <ligand>
        <name>NAD(+)</name>
        <dbReference type="ChEBI" id="CHEBI:57540"/>
    </ligand>
</feature>
<evidence type="ECO:0000256" key="8">
    <source>
        <dbReference type="ARBA" id="ARBA00023154"/>
    </source>
</evidence>
<comment type="pathway">
    <text evidence="9">Amino-acid biosynthesis; L-lysine biosynthesis via DAP pathway; (S)-tetrahydrodipicolinate from L-aspartate: step 4/4.</text>
</comment>
<dbReference type="NCBIfam" id="TIGR00036">
    <property type="entry name" value="dapB"/>
    <property type="match status" value="1"/>
</dbReference>
<comment type="subcellular location">
    <subcellularLocation>
        <location evidence="9">Cytoplasm</location>
    </subcellularLocation>
</comment>
<dbReference type="Proteomes" id="UP000633365">
    <property type="component" value="Unassembled WGS sequence"/>
</dbReference>
<proteinExistence type="inferred from homology"/>
<dbReference type="Gene3D" id="3.40.50.720">
    <property type="entry name" value="NAD(P)-binding Rossmann-like Domain"/>
    <property type="match status" value="1"/>
</dbReference>
<evidence type="ECO:0000259" key="12">
    <source>
        <dbReference type="Pfam" id="PF05173"/>
    </source>
</evidence>
<keyword evidence="14" id="KW-1185">Reference proteome</keyword>
<feature type="domain" description="Dihydrodipicolinate reductase N-terminal" evidence="11">
    <location>
        <begin position="2"/>
        <end position="111"/>
    </location>
</feature>
<dbReference type="GO" id="GO:0008839">
    <property type="term" value="F:4-hydroxy-tetrahydrodipicolinate reductase"/>
    <property type="evidence" value="ECO:0007669"/>
    <property type="project" value="UniProtKB-UniRule"/>
</dbReference>
<evidence type="ECO:0000256" key="10">
    <source>
        <dbReference type="NCBIfam" id="TIGR00036"/>
    </source>
</evidence>
<keyword evidence="8 9" id="KW-0457">Lysine biosynthesis</keyword>